<comment type="caution">
    <text evidence="1">The sequence shown here is derived from an EMBL/GenBank/DDBJ whole genome shotgun (WGS) entry which is preliminary data.</text>
</comment>
<keyword evidence="2" id="KW-1185">Reference proteome</keyword>
<dbReference type="EMBL" id="APJX01000003">
    <property type="protein sequence ID" value="EMS79897.1"/>
    <property type="molecule type" value="Genomic_DNA"/>
</dbReference>
<proteinExistence type="predicted"/>
<sequence>MVDLLNIKARECCVREKNRLVKKLRNCDSTSKNPEERHQCYRSAALKSGSNSRHCLISAM</sequence>
<dbReference type="AlphaFoldDB" id="S0G5R2"/>
<evidence type="ECO:0000313" key="1">
    <source>
        <dbReference type="EMBL" id="EMS79897.1"/>
    </source>
</evidence>
<accession>S0G5R2</accession>
<gene>
    <name evidence="1" type="ORF">Dpo_3c00390</name>
</gene>
<dbReference type="Proteomes" id="UP000014216">
    <property type="component" value="Unassembled WGS sequence"/>
</dbReference>
<protein>
    <submittedName>
        <fullName evidence="1">Uncharacterized protein</fullName>
    </submittedName>
</protein>
<reference evidence="1 2" key="1">
    <citation type="journal article" date="2013" name="Genome Announc.">
        <title>Draft Genome Sequence of Desulfotignum phosphitoxidans DSM 13687 Strain FiPS-3.</title>
        <authorList>
            <person name="Poehlein A."/>
            <person name="Daniel R."/>
            <person name="Simeonova D.D."/>
        </authorList>
    </citation>
    <scope>NUCLEOTIDE SEQUENCE [LARGE SCALE GENOMIC DNA]</scope>
    <source>
        <strain evidence="1 2">DSM 13687</strain>
    </source>
</reference>
<organism evidence="1 2">
    <name type="scientific">Desulfotignum phosphitoxidans DSM 13687</name>
    <dbReference type="NCBI Taxonomy" id="1286635"/>
    <lineage>
        <taxon>Bacteria</taxon>
        <taxon>Pseudomonadati</taxon>
        <taxon>Thermodesulfobacteriota</taxon>
        <taxon>Desulfobacteria</taxon>
        <taxon>Desulfobacterales</taxon>
        <taxon>Desulfobacteraceae</taxon>
        <taxon>Desulfotignum</taxon>
    </lineage>
</organism>
<name>S0G5R2_9BACT</name>
<evidence type="ECO:0000313" key="2">
    <source>
        <dbReference type="Proteomes" id="UP000014216"/>
    </source>
</evidence>